<protein>
    <submittedName>
        <fullName evidence="1">Uncharacterized protein</fullName>
    </submittedName>
</protein>
<sequence>MMMGFRVRLHSHSPHRASAPLPPSLLTDTNSASSLCTLLTFVRTPNMQFFDDRDDGLGACSEMRQRITDSKHVIRPPYPLCQSLGGVWAREDAYSPPSHPSSGLSRTIIYLKRCTSCRQVHPFSNMQGCLPNVTDPHHTNIPTDSEEAGGRLDVHLYKSRHS</sequence>
<dbReference type="RefSeq" id="XP_040757735.1">
    <property type="nucleotide sequence ID" value="XM_040910287.1"/>
</dbReference>
<keyword evidence="2" id="KW-1185">Reference proteome</keyword>
<gene>
    <name evidence="1" type="ORF">LAESUDRAFT_732699</name>
</gene>
<dbReference type="InParanoid" id="A0A165B0F9"/>
<evidence type="ECO:0000313" key="2">
    <source>
        <dbReference type="Proteomes" id="UP000076871"/>
    </source>
</evidence>
<dbReference type="Proteomes" id="UP000076871">
    <property type="component" value="Unassembled WGS sequence"/>
</dbReference>
<evidence type="ECO:0000313" key="1">
    <source>
        <dbReference type="EMBL" id="KZS99994.1"/>
    </source>
</evidence>
<dbReference type="GeneID" id="63827316"/>
<accession>A0A165B0F9</accession>
<dbReference type="AlphaFoldDB" id="A0A165B0F9"/>
<proteinExistence type="predicted"/>
<dbReference type="EMBL" id="KV427702">
    <property type="protein sequence ID" value="KZS99994.1"/>
    <property type="molecule type" value="Genomic_DNA"/>
</dbReference>
<name>A0A165B0F9_9APHY</name>
<organism evidence="1 2">
    <name type="scientific">Laetiporus sulphureus 93-53</name>
    <dbReference type="NCBI Taxonomy" id="1314785"/>
    <lineage>
        <taxon>Eukaryota</taxon>
        <taxon>Fungi</taxon>
        <taxon>Dikarya</taxon>
        <taxon>Basidiomycota</taxon>
        <taxon>Agaricomycotina</taxon>
        <taxon>Agaricomycetes</taxon>
        <taxon>Polyporales</taxon>
        <taxon>Laetiporus</taxon>
    </lineage>
</organism>
<reference evidence="1 2" key="1">
    <citation type="journal article" date="2016" name="Mol. Biol. Evol.">
        <title>Comparative Genomics of Early-Diverging Mushroom-Forming Fungi Provides Insights into the Origins of Lignocellulose Decay Capabilities.</title>
        <authorList>
            <person name="Nagy L.G."/>
            <person name="Riley R."/>
            <person name="Tritt A."/>
            <person name="Adam C."/>
            <person name="Daum C."/>
            <person name="Floudas D."/>
            <person name="Sun H."/>
            <person name="Yadav J.S."/>
            <person name="Pangilinan J."/>
            <person name="Larsson K.H."/>
            <person name="Matsuura K."/>
            <person name="Barry K."/>
            <person name="Labutti K."/>
            <person name="Kuo R."/>
            <person name="Ohm R.A."/>
            <person name="Bhattacharya S.S."/>
            <person name="Shirouzu T."/>
            <person name="Yoshinaga Y."/>
            <person name="Martin F.M."/>
            <person name="Grigoriev I.V."/>
            <person name="Hibbett D.S."/>
        </authorList>
    </citation>
    <scope>NUCLEOTIDE SEQUENCE [LARGE SCALE GENOMIC DNA]</scope>
    <source>
        <strain evidence="1 2">93-53</strain>
    </source>
</reference>